<dbReference type="RefSeq" id="WP_087070605.1">
    <property type="nucleotide sequence ID" value="NZ_CAUPFC010000009.1"/>
</dbReference>
<feature type="region of interest" description="Disordered" evidence="1">
    <location>
        <begin position="176"/>
        <end position="223"/>
    </location>
</feature>
<keyword evidence="2" id="KW-0472">Membrane</keyword>
<evidence type="ECO:0000313" key="5">
    <source>
        <dbReference type="Proteomes" id="UP001284901"/>
    </source>
</evidence>
<evidence type="ECO:0000313" key="4">
    <source>
        <dbReference type="EMBL" id="MDY5146762.1"/>
    </source>
</evidence>
<dbReference type="AlphaFoldDB" id="A0AAW9HKI6"/>
<dbReference type="Proteomes" id="UP001288320">
    <property type="component" value="Unassembled WGS sequence"/>
</dbReference>
<dbReference type="EMBL" id="JAWNFV010000013">
    <property type="protein sequence ID" value="MDY5141006.1"/>
    <property type="molecule type" value="Genomic_DNA"/>
</dbReference>
<evidence type="ECO:0000256" key="2">
    <source>
        <dbReference type="SAM" id="Phobius"/>
    </source>
</evidence>
<feature type="transmembrane region" description="Helical" evidence="2">
    <location>
        <begin position="256"/>
        <end position="274"/>
    </location>
</feature>
<feature type="compositionally biased region" description="Pro residues" evidence="1">
    <location>
        <begin position="62"/>
        <end position="79"/>
    </location>
</feature>
<feature type="compositionally biased region" description="Pro residues" evidence="1">
    <location>
        <begin position="185"/>
        <end position="199"/>
    </location>
</feature>
<gene>
    <name evidence="3" type="ORF">R6G74_06750</name>
    <name evidence="4" type="ORF">R6P33_07015</name>
</gene>
<feature type="region of interest" description="Disordered" evidence="1">
    <location>
        <begin position="1"/>
        <end position="145"/>
    </location>
</feature>
<evidence type="ECO:0000313" key="6">
    <source>
        <dbReference type="Proteomes" id="UP001288320"/>
    </source>
</evidence>
<dbReference type="EMBL" id="JAWNFY010000018">
    <property type="protein sequence ID" value="MDY5146762.1"/>
    <property type="molecule type" value="Genomic_DNA"/>
</dbReference>
<dbReference type="GeneID" id="92814443"/>
<feature type="compositionally biased region" description="Pro residues" evidence="1">
    <location>
        <begin position="7"/>
        <end position="30"/>
    </location>
</feature>
<proteinExistence type="predicted"/>
<organism evidence="3 6">
    <name type="scientific">Actinotignum timonense</name>
    <dbReference type="NCBI Taxonomy" id="1870995"/>
    <lineage>
        <taxon>Bacteria</taxon>
        <taxon>Bacillati</taxon>
        <taxon>Actinomycetota</taxon>
        <taxon>Actinomycetes</taxon>
        <taxon>Actinomycetales</taxon>
        <taxon>Actinomycetaceae</taxon>
        <taxon>Actinotignum</taxon>
    </lineage>
</organism>
<comment type="caution">
    <text evidence="3">The sequence shown here is derived from an EMBL/GenBank/DDBJ whole genome shotgun (WGS) entry which is preliminary data.</text>
</comment>
<keyword evidence="2" id="KW-0812">Transmembrane</keyword>
<protein>
    <submittedName>
        <fullName evidence="3">Uncharacterized protein</fullName>
    </submittedName>
</protein>
<sequence>MTNGPDQFPPSTPVPPPPPPPPSAPTPSAPSPAEAELTRTIPPVEEAPAARPEATPAHPLAVPVPPPPPAPPVSEPPAPAHAADEQPEADFSEANFSEVSQPDEHHTEEATPQPDPEATLAAEIPAADSPAAAAPSPLSPSEPEAWITADVDAGAPTRTALPRMLEDIPSAASAAAASDALPAPDTVPTPGYPPAPGYAPQPGYGATPQGYAPPGGYGTVPSPAAGPGMPGGMPGGMYAAAPAPALPREKKSHKKLWISLVVLLVLVVAGVIGFKVTASKFAPEKTAEAYLSAIVDGKASAALEVYDPNVRSGERLLLSDEIYSKATNRPTDFEVISAFKQSQPGGKNTVHVSAEFTIDMKKYPVDLTLSERGKKFLFFSEWQVTDAPLGTVELRSATPRVSINGVYVDLSTTVDPATKGERASEYYSLPAFPGTYTVGAQGGDTFVTFGEAESVSVPVIGPGSSAAIEPSFTPEVAAEIQKQVNARYEACMPADTFEVKDCPELNMSDPVFQAVTEIRRSWKEEPKVEVEASSLRYEDGAYVGTAKVKGKAVINYKQRYSEKDPWKESEWPVNIWVNRTLRFEVKDGAITVDFSKDNYGW</sequence>
<keyword evidence="5" id="KW-1185">Reference proteome</keyword>
<dbReference type="Proteomes" id="UP001284901">
    <property type="component" value="Unassembled WGS sequence"/>
</dbReference>
<evidence type="ECO:0000313" key="3">
    <source>
        <dbReference type="EMBL" id="MDY5141006.1"/>
    </source>
</evidence>
<evidence type="ECO:0000256" key="1">
    <source>
        <dbReference type="SAM" id="MobiDB-lite"/>
    </source>
</evidence>
<feature type="compositionally biased region" description="Low complexity" evidence="1">
    <location>
        <begin position="42"/>
        <end position="61"/>
    </location>
</feature>
<accession>A0AAW9HKI6</accession>
<feature type="compositionally biased region" description="Low complexity" evidence="1">
    <location>
        <begin position="121"/>
        <end position="145"/>
    </location>
</feature>
<keyword evidence="2" id="KW-1133">Transmembrane helix</keyword>
<name>A0AAW9HKI6_9ACTO</name>
<reference evidence="3 5" key="1">
    <citation type="submission" date="2023-10" db="EMBL/GenBank/DDBJ databases">
        <title>Whole Genome based description of the genera Actinobaculum and Actinotignum reveals a complex phylogenetic relationship within the species included in the genus Actinotignum.</title>
        <authorList>
            <person name="Jensen C.S."/>
            <person name="Dargis R."/>
            <person name="Kemp M."/>
            <person name="Christensen J.J."/>
        </authorList>
    </citation>
    <scope>NUCLEOTIDE SEQUENCE</scope>
    <source>
        <strain evidence="4 5">SLA_B089</strain>
        <strain evidence="3">SLA_B245</strain>
    </source>
</reference>